<evidence type="ECO:0000313" key="4">
    <source>
        <dbReference type="EMBL" id="GLQ20464.1"/>
    </source>
</evidence>
<sequence length="324" mass="35461">MDIFRLATSDDAEAIARFTSTADAGLTTVPRSQARVDDYIAATHRFLAGDSQANRLLFVVERDGQVMGISGIIPRLGIERPFYSFKRSRHARRASQINLRTDYETLQLTTDFDGYTELASIFLAPEARGKGVARLLSLGRLCFIENHQELFAMRLMADIRGWVDDQGNSPFWDHLTSKFIQTDFDIADRLSASDGRFIVQLLPSLPILMNLLPDAARICAGRPHEISRGAMNLLMGAGFEDTELCDIFDGGPAIQCRIGATLIARTVRDMTGYGDGLQRLLAFTGQGADFRATLTTGDLAAGTLNAAAEPLGSARIALAQDRRG</sequence>
<dbReference type="InterPro" id="IPR016181">
    <property type="entry name" value="Acyl_CoA_acyltransferase"/>
</dbReference>
<evidence type="ECO:0000313" key="5">
    <source>
        <dbReference type="Proteomes" id="UP001161390"/>
    </source>
</evidence>
<dbReference type="RefSeq" id="WP_284371093.1">
    <property type="nucleotide sequence ID" value="NZ_BSNJ01000003.1"/>
</dbReference>
<dbReference type="PANTHER" id="PTHR30420:SF1">
    <property type="entry name" value="ARGININE N-SUCCINYLTRANSFERASE"/>
    <property type="match status" value="1"/>
</dbReference>
<keyword evidence="1" id="KW-0056">Arginine metabolism</keyword>
<evidence type="ECO:0000256" key="2">
    <source>
        <dbReference type="ARBA" id="ARBA00022679"/>
    </source>
</evidence>
<gene>
    <name evidence="4" type="ORF">GCM10007854_14190</name>
</gene>
<dbReference type="EMBL" id="BSNJ01000003">
    <property type="protein sequence ID" value="GLQ20464.1"/>
    <property type="molecule type" value="Genomic_DNA"/>
</dbReference>
<proteinExistence type="predicted"/>
<dbReference type="Pfam" id="PF04958">
    <property type="entry name" value="AstA"/>
    <property type="match status" value="1"/>
</dbReference>
<dbReference type="Proteomes" id="UP001161390">
    <property type="component" value="Unassembled WGS sequence"/>
</dbReference>
<dbReference type="PANTHER" id="PTHR30420">
    <property type="entry name" value="N-SUCCINYLARGININE DIHYDROLASE"/>
    <property type="match status" value="1"/>
</dbReference>
<reference evidence="4" key="1">
    <citation type="journal article" date="2014" name="Int. J. Syst. Evol. Microbiol.">
        <title>Complete genome of a new Firmicutes species belonging to the dominant human colonic microbiota ('Ruminococcus bicirculans') reveals two chromosomes and a selective capacity to utilize plant glucans.</title>
        <authorList>
            <consortium name="NISC Comparative Sequencing Program"/>
            <person name="Wegmann U."/>
            <person name="Louis P."/>
            <person name="Goesmann A."/>
            <person name="Henrissat B."/>
            <person name="Duncan S.H."/>
            <person name="Flint H.J."/>
        </authorList>
    </citation>
    <scope>NUCLEOTIDE SEQUENCE</scope>
    <source>
        <strain evidence="4">NBRC 108216</strain>
    </source>
</reference>
<dbReference type="InterPro" id="IPR007041">
    <property type="entry name" value="Arg_succinylTrfase_AstA/AruG"/>
</dbReference>
<comment type="caution">
    <text evidence="4">The sequence shown here is derived from an EMBL/GenBank/DDBJ whole genome shotgun (WGS) entry which is preliminary data.</text>
</comment>
<organism evidence="4 5">
    <name type="scientific">Algimonas porphyrae</name>
    <dbReference type="NCBI Taxonomy" id="1128113"/>
    <lineage>
        <taxon>Bacteria</taxon>
        <taxon>Pseudomonadati</taxon>
        <taxon>Pseudomonadota</taxon>
        <taxon>Alphaproteobacteria</taxon>
        <taxon>Maricaulales</taxon>
        <taxon>Robiginitomaculaceae</taxon>
        <taxon>Algimonas</taxon>
    </lineage>
</organism>
<reference evidence="4" key="2">
    <citation type="submission" date="2023-01" db="EMBL/GenBank/DDBJ databases">
        <title>Draft genome sequence of Algimonas porphyrae strain NBRC 108216.</title>
        <authorList>
            <person name="Sun Q."/>
            <person name="Mori K."/>
        </authorList>
    </citation>
    <scope>NUCLEOTIDE SEQUENCE</scope>
    <source>
        <strain evidence="4">NBRC 108216</strain>
    </source>
</reference>
<keyword evidence="3" id="KW-0012">Acyltransferase</keyword>
<keyword evidence="5" id="KW-1185">Reference proteome</keyword>
<evidence type="ECO:0000256" key="1">
    <source>
        <dbReference type="ARBA" id="ARBA00022503"/>
    </source>
</evidence>
<dbReference type="Gene3D" id="3.40.630.30">
    <property type="match status" value="1"/>
</dbReference>
<name>A0ABQ5UYT5_9PROT</name>
<protein>
    <submittedName>
        <fullName evidence="4">Arginine N-succinyltransferase</fullName>
    </submittedName>
</protein>
<dbReference type="SUPFAM" id="SSF55729">
    <property type="entry name" value="Acyl-CoA N-acyltransferases (Nat)"/>
    <property type="match status" value="1"/>
</dbReference>
<evidence type="ECO:0000256" key="3">
    <source>
        <dbReference type="ARBA" id="ARBA00023315"/>
    </source>
</evidence>
<keyword evidence="2" id="KW-0808">Transferase</keyword>
<accession>A0ABQ5UYT5</accession>